<proteinExistence type="predicted"/>
<accession>A0A6A5XN67</accession>
<dbReference type="AlphaFoldDB" id="A0A6A5XN67"/>
<dbReference type="InterPro" id="IPR021858">
    <property type="entry name" value="Fun_TF"/>
</dbReference>
<feature type="compositionally biased region" description="Polar residues" evidence="1">
    <location>
        <begin position="165"/>
        <end position="183"/>
    </location>
</feature>
<evidence type="ECO:0000313" key="3">
    <source>
        <dbReference type="Proteomes" id="UP000799778"/>
    </source>
</evidence>
<dbReference type="Pfam" id="PF11951">
    <property type="entry name" value="Fungal_trans_2"/>
    <property type="match status" value="1"/>
</dbReference>
<feature type="compositionally biased region" description="Low complexity" evidence="1">
    <location>
        <begin position="184"/>
        <end position="202"/>
    </location>
</feature>
<dbReference type="GeneID" id="54289482"/>
<name>A0A6A5XN67_9PLEO</name>
<dbReference type="EMBL" id="ML978070">
    <property type="protein sequence ID" value="KAF2014329.1"/>
    <property type="molecule type" value="Genomic_DNA"/>
</dbReference>
<gene>
    <name evidence="2" type="ORF">BU24DRAFT_463127</name>
</gene>
<dbReference type="OrthoDB" id="4158087at2759"/>
<dbReference type="PANTHER" id="PTHR37540">
    <property type="entry name" value="TRANSCRIPTION FACTOR (ACR-2), PUTATIVE-RELATED-RELATED"/>
    <property type="match status" value="1"/>
</dbReference>
<organism evidence="2 3">
    <name type="scientific">Aaosphaeria arxii CBS 175.79</name>
    <dbReference type="NCBI Taxonomy" id="1450172"/>
    <lineage>
        <taxon>Eukaryota</taxon>
        <taxon>Fungi</taxon>
        <taxon>Dikarya</taxon>
        <taxon>Ascomycota</taxon>
        <taxon>Pezizomycotina</taxon>
        <taxon>Dothideomycetes</taxon>
        <taxon>Pleosporomycetidae</taxon>
        <taxon>Pleosporales</taxon>
        <taxon>Pleosporales incertae sedis</taxon>
        <taxon>Aaosphaeria</taxon>
    </lineage>
</organism>
<reference evidence="2" key="1">
    <citation type="journal article" date="2020" name="Stud. Mycol.">
        <title>101 Dothideomycetes genomes: a test case for predicting lifestyles and emergence of pathogens.</title>
        <authorList>
            <person name="Haridas S."/>
            <person name="Albert R."/>
            <person name="Binder M."/>
            <person name="Bloem J."/>
            <person name="Labutti K."/>
            <person name="Salamov A."/>
            <person name="Andreopoulos B."/>
            <person name="Baker S."/>
            <person name="Barry K."/>
            <person name="Bills G."/>
            <person name="Bluhm B."/>
            <person name="Cannon C."/>
            <person name="Castanera R."/>
            <person name="Culley D."/>
            <person name="Daum C."/>
            <person name="Ezra D."/>
            <person name="Gonzalez J."/>
            <person name="Henrissat B."/>
            <person name="Kuo A."/>
            <person name="Liang C."/>
            <person name="Lipzen A."/>
            <person name="Lutzoni F."/>
            <person name="Magnuson J."/>
            <person name="Mondo S."/>
            <person name="Nolan M."/>
            <person name="Ohm R."/>
            <person name="Pangilinan J."/>
            <person name="Park H.-J."/>
            <person name="Ramirez L."/>
            <person name="Alfaro M."/>
            <person name="Sun H."/>
            <person name="Tritt A."/>
            <person name="Yoshinaga Y."/>
            <person name="Zwiers L.-H."/>
            <person name="Turgeon B."/>
            <person name="Goodwin S."/>
            <person name="Spatafora J."/>
            <person name="Crous P."/>
            <person name="Grigoriev I."/>
        </authorList>
    </citation>
    <scope>NUCLEOTIDE SEQUENCE</scope>
    <source>
        <strain evidence="2">CBS 175.79</strain>
    </source>
</reference>
<feature type="region of interest" description="Disordered" evidence="1">
    <location>
        <begin position="113"/>
        <end position="202"/>
    </location>
</feature>
<dbReference type="RefSeq" id="XP_033382668.1">
    <property type="nucleotide sequence ID" value="XM_033532085.1"/>
</dbReference>
<evidence type="ECO:0000313" key="2">
    <source>
        <dbReference type="EMBL" id="KAF2014329.1"/>
    </source>
</evidence>
<feature type="compositionally biased region" description="Basic and acidic residues" evidence="1">
    <location>
        <begin position="114"/>
        <end position="136"/>
    </location>
</feature>
<evidence type="ECO:0000256" key="1">
    <source>
        <dbReference type="SAM" id="MobiDB-lite"/>
    </source>
</evidence>
<sequence length="653" mass="72828">MAILESTSGGIVHCLPPSSKSCGTDEAKAALTSSALLNPVSPCLGYTKASTHSTMPLPNMTRNFKFFVKTNGDRQIERADRLEIRRTVMTTAKDRKLEGGKESQRSAEAILKSRQSDLKQRFRVEKPGEPPKTKADRKPKKSQLKQNQEIKSESEDGLEELCNFGPTTTYAERSDQSCTSTTASTRKPSTSQSYSSSRPSSPEELSQHLIRTLWSILQFNPNLNYWFDPFDVLPIPGTAQLDRLLKLYKSGTSINSIAADARQTWRIVLHDIGLLHATLATWALYGRMVRGMTDLTVDQYKHKVEAIKHLKGEVAKNGFSQSDECVALVLILVHLEQLHGDYEEASVHMNALKDITKARGGIDSFRTNDGLIRGIVWADLHEAAVARAKPTFPRIMLDPDMQELPFPARTYFSAGPQALFLLPEGWVWVLILGRLKSLCSCFPAPVANQSGRISMSNFLYHTVYSIAQVRPGSAEQTDNESNHQPLDGGVDIIQREPDASDHASIRDALIATTQILVCIGLRDIPIKATLIGIHFGRLRAALDRPGISCIETWMASQLLPLLLWVLVVACVVLSGDEREWWMDNLVSVAEELGVRDQLDLQWRMENIAWPKRFFGGKIEGLWRDMDVCMAPNINILSIEEPYNWSNGVCQGAF</sequence>
<protein>
    <submittedName>
        <fullName evidence="2">Uncharacterized protein</fullName>
    </submittedName>
</protein>
<dbReference type="Proteomes" id="UP000799778">
    <property type="component" value="Unassembled WGS sequence"/>
</dbReference>
<keyword evidence="3" id="KW-1185">Reference proteome</keyword>
<dbReference type="PANTHER" id="PTHR37540:SF5">
    <property type="entry name" value="TRANSCRIPTION FACTOR DOMAIN-CONTAINING PROTEIN"/>
    <property type="match status" value="1"/>
</dbReference>